<dbReference type="EMBL" id="MN740828">
    <property type="protein sequence ID" value="QHU13981.1"/>
    <property type="molecule type" value="Genomic_DNA"/>
</dbReference>
<evidence type="ECO:0000313" key="2">
    <source>
        <dbReference type="EMBL" id="QHU13981.1"/>
    </source>
</evidence>
<organism evidence="2">
    <name type="scientific">viral metagenome</name>
    <dbReference type="NCBI Taxonomy" id="1070528"/>
    <lineage>
        <taxon>unclassified sequences</taxon>
        <taxon>metagenomes</taxon>
        <taxon>organismal metagenomes</taxon>
    </lineage>
</organism>
<dbReference type="AlphaFoldDB" id="A0A6C0KA01"/>
<feature type="coiled-coil region" evidence="1">
    <location>
        <begin position="8"/>
        <end position="65"/>
    </location>
</feature>
<protein>
    <submittedName>
        <fullName evidence="2">Uncharacterized protein</fullName>
    </submittedName>
</protein>
<accession>A0A6C0KA01</accession>
<proteinExistence type="predicted"/>
<sequence length="151" mass="17564">MSTIDLELIQLQQQFDQTNKQLSGATTQIMNSIIDSQLTLLKQRIAELEEKKRAESIKEAEKKANPIKVLEMILEEKNAWIDGVTKNIFRENRSLNSIAQKSIEYKKITNYPQTNQEENRFFNEKDKVAMLEPILNALQDIQKRLTALENK</sequence>
<reference evidence="2" key="1">
    <citation type="journal article" date="2020" name="Nature">
        <title>Giant virus diversity and host interactions through global metagenomics.</title>
        <authorList>
            <person name="Schulz F."/>
            <person name="Roux S."/>
            <person name="Paez-Espino D."/>
            <person name="Jungbluth S."/>
            <person name="Walsh D.A."/>
            <person name="Denef V.J."/>
            <person name="McMahon K.D."/>
            <person name="Konstantinidis K.T."/>
            <person name="Eloe-Fadrosh E.A."/>
            <person name="Kyrpides N.C."/>
            <person name="Woyke T."/>
        </authorList>
    </citation>
    <scope>NUCLEOTIDE SEQUENCE</scope>
    <source>
        <strain evidence="2">GVMAG-S-1101182-85</strain>
    </source>
</reference>
<keyword evidence="1" id="KW-0175">Coiled coil</keyword>
<name>A0A6C0KA01_9ZZZZ</name>
<evidence type="ECO:0000256" key="1">
    <source>
        <dbReference type="SAM" id="Coils"/>
    </source>
</evidence>